<keyword evidence="11" id="KW-0479">Metal-binding</keyword>
<evidence type="ECO:0000256" key="10">
    <source>
        <dbReference type="ARBA" id="ARBA00023136"/>
    </source>
</evidence>
<dbReference type="PROSITE" id="PS50106">
    <property type="entry name" value="PDZ"/>
    <property type="match status" value="1"/>
</dbReference>
<proteinExistence type="inferred from homology"/>
<feature type="domain" description="PDZ" evidence="12">
    <location>
        <begin position="118"/>
        <end position="183"/>
    </location>
</feature>
<keyword evidence="5 11" id="KW-0812">Transmembrane</keyword>
<dbReference type="EMBL" id="DTHV01000147">
    <property type="protein sequence ID" value="HGW60752.1"/>
    <property type="molecule type" value="Genomic_DNA"/>
</dbReference>
<feature type="transmembrane region" description="Helical" evidence="11">
    <location>
        <begin position="318"/>
        <end position="339"/>
    </location>
</feature>
<evidence type="ECO:0000259" key="12">
    <source>
        <dbReference type="PROSITE" id="PS50106"/>
    </source>
</evidence>
<dbReference type="InterPro" id="IPR036034">
    <property type="entry name" value="PDZ_sf"/>
</dbReference>
<feature type="transmembrane region" description="Helical" evidence="11">
    <location>
        <begin position="267"/>
        <end position="287"/>
    </location>
</feature>
<keyword evidence="7 11" id="KW-0862">Zinc</keyword>
<evidence type="ECO:0000313" key="13">
    <source>
        <dbReference type="EMBL" id="HGW60752.1"/>
    </source>
</evidence>
<name>A0A7C4TW70_9BACT</name>
<keyword evidence="9 11" id="KW-0482">Metalloprotease</keyword>
<evidence type="ECO:0000256" key="11">
    <source>
        <dbReference type="RuleBase" id="RU362031"/>
    </source>
</evidence>
<dbReference type="GO" id="GO:0004222">
    <property type="term" value="F:metalloendopeptidase activity"/>
    <property type="evidence" value="ECO:0007669"/>
    <property type="project" value="InterPro"/>
</dbReference>
<dbReference type="NCBIfam" id="TIGR00054">
    <property type="entry name" value="RIP metalloprotease RseP"/>
    <property type="match status" value="1"/>
</dbReference>
<keyword evidence="6 11" id="KW-0378">Hydrolase</keyword>
<dbReference type="InterPro" id="IPR001478">
    <property type="entry name" value="PDZ"/>
</dbReference>
<dbReference type="Gene3D" id="2.30.42.10">
    <property type="match status" value="1"/>
</dbReference>
<dbReference type="Pfam" id="PF02163">
    <property type="entry name" value="Peptidase_M50"/>
    <property type="match status" value="1"/>
</dbReference>
<comment type="cofactor">
    <cofactor evidence="1 11">
        <name>Zn(2+)</name>
        <dbReference type="ChEBI" id="CHEBI:29105"/>
    </cofactor>
</comment>
<comment type="subcellular location">
    <subcellularLocation>
        <location evidence="2">Membrane</location>
        <topology evidence="2">Multi-pass membrane protein</topology>
    </subcellularLocation>
</comment>
<comment type="similarity">
    <text evidence="3 11">Belongs to the peptidase M50B family.</text>
</comment>
<organism evidence="13">
    <name type="scientific">Caldisericum exile</name>
    <dbReference type="NCBI Taxonomy" id="693075"/>
    <lineage>
        <taxon>Bacteria</taxon>
        <taxon>Pseudomonadati</taxon>
        <taxon>Caldisericota/Cryosericota group</taxon>
        <taxon>Caldisericota</taxon>
        <taxon>Caldisericia</taxon>
        <taxon>Caldisericales</taxon>
        <taxon>Caldisericaceae</taxon>
        <taxon>Caldisericum</taxon>
    </lineage>
</organism>
<sequence>MTNMLYAIYGLLIISFLALAHEFGHFIVAKLSLIPVEEFAIGFGPSIYENKRKSPHETTFKIGLFPILGYVKIRGMEDNYDDPEGFYNKGFFAKFFTILAGPLMNLIVAIIIFGFVFGTFGNPLSPTTTIANVVKGSPAEDAGIVSGDTILKINGIETKTWDNIVSEIQKNQGKTAVIEIKRGNDVLEVEVVPQYNPREKKWMIGISPKGEVYPVDKSFIEGAKWTYSTLFNMFTFLPKLFTRTGLSSVTGPIGIISMTGEAASQGFLSLLFFVAYISIALAFTNLLPIPPLDGSWLIIILVEGIVRKKLPKDLTAKIQSIALILMLFLMFVVSINDILRLIQK</sequence>
<dbReference type="GO" id="GO:0016020">
    <property type="term" value="C:membrane"/>
    <property type="evidence" value="ECO:0007669"/>
    <property type="project" value="UniProtKB-SubCell"/>
</dbReference>
<evidence type="ECO:0000256" key="6">
    <source>
        <dbReference type="ARBA" id="ARBA00022801"/>
    </source>
</evidence>
<keyword evidence="10 11" id="KW-0472">Membrane</keyword>
<dbReference type="GO" id="GO:0046872">
    <property type="term" value="F:metal ion binding"/>
    <property type="evidence" value="ECO:0007669"/>
    <property type="project" value="UniProtKB-KW"/>
</dbReference>
<dbReference type="AlphaFoldDB" id="A0A7C4TW70"/>
<dbReference type="CDD" id="cd06163">
    <property type="entry name" value="S2P-M50_PDZ_RseP-like"/>
    <property type="match status" value="1"/>
</dbReference>
<evidence type="ECO:0000256" key="8">
    <source>
        <dbReference type="ARBA" id="ARBA00022989"/>
    </source>
</evidence>
<evidence type="ECO:0000256" key="7">
    <source>
        <dbReference type="ARBA" id="ARBA00022833"/>
    </source>
</evidence>
<keyword evidence="8 11" id="KW-1133">Transmembrane helix</keyword>
<gene>
    <name evidence="13" type="primary">rseP</name>
    <name evidence="13" type="ORF">ENV82_04915</name>
</gene>
<evidence type="ECO:0000256" key="4">
    <source>
        <dbReference type="ARBA" id="ARBA00022670"/>
    </source>
</evidence>
<evidence type="ECO:0000256" key="5">
    <source>
        <dbReference type="ARBA" id="ARBA00022692"/>
    </source>
</evidence>
<protein>
    <recommendedName>
        <fullName evidence="11">Zinc metalloprotease</fullName>
        <ecNumber evidence="11">3.4.24.-</ecNumber>
    </recommendedName>
</protein>
<evidence type="ECO:0000256" key="2">
    <source>
        <dbReference type="ARBA" id="ARBA00004141"/>
    </source>
</evidence>
<dbReference type="SMART" id="SM00228">
    <property type="entry name" value="PDZ"/>
    <property type="match status" value="1"/>
</dbReference>
<reference evidence="13" key="1">
    <citation type="journal article" date="2020" name="mSystems">
        <title>Genome- and Community-Level Interaction Insights into Carbon Utilization and Element Cycling Functions of Hydrothermarchaeota in Hydrothermal Sediment.</title>
        <authorList>
            <person name="Zhou Z."/>
            <person name="Liu Y."/>
            <person name="Xu W."/>
            <person name="Pan J."/>
            <person name="Luo Z.H."/>
            <person name="Li M."/>
        </authorList>
    </citation>
    <scope>NUCLEOTIDE SEQUENCE [LARGE SCALE GENOMIC DNA]</scope>
    <source>
        <strain evidence="13">SpSt-794</strain>
    </source>
</reference>
<accession>A0A7C4TW70</accession>
<dbReference type="PANTHER" id="PTHR42837:SF2">
    <property type="entry name" value="MEMBRANE METALLOPROTEASE ARASP2, CHLOROPLASTIC-RELATED"/>
    <property type="match status" value="1"/>
</dbReference>
<dbReference type="InterPro" id="IPR041489">
    <property type="entry name" value="PDZ_6"/>
</dbReference>
<feature type="transmembrane region" description="Helical" evidence="11">
    <location>
        <begin position="91"/>
        <end position="117"/>
    </location>
</feature>
<evidence type="ECO:0000256" key="9">
    <source>
        <dbReference type="ARBA" id="ARBA00023049"/>
    </source>
</evidence>
<dbReference type="InterPro" id="IPR004387">
    <property type="entry name" value="Pept_M50_Zn"/>
</dbReference>
<dbReference type="Pfam" id="PF17820">
    <property type="entry name" value="PDZ_6"/>
    <property type="match status" value="1"/>
</dbReference>
<evidence type="ECO:0000256" key="1">
    <source>
        <dbReference type="ARBA" id="ARBA00001947"/>
    </source>
</evidence>
<dbReference type="InterPro" id="IPR008915">
    <property type="entry name" value="Peptidase_M50"/>
</dbReference>
<comment type="caution">
    <text evidence="13">The sequence shown here is derived from an EMBL/GenBank/DDBJ whole genome shotgun (WGS) entry which is preliminary data.</text>
</comment>
<dbReference type="EC" id="3.4.24.-" evidence="11"/>
<dbReference type="SUPFAM" id="SSF50156">
    <property type="entry name" value="PDZ domain-like"/>
    <property type="match status" value="1"/>
</dbReference>
<dbReference type="PANTHER" id="PTHR42837">
    <property type="entry name" value="REGULATOR OF SIGMA-E PROTEASE RSEP"/>
    <property type="match status" value="1"/>
</dbReference>
<dbReference type="GO" id="GO:0006508">
    <property type="term" value="P:proteolysis"/>
    <property type="evidence" value="ECO:0007669"/>
    <property type="project" value="UniProtKB-KW"/>
</dbReference>
<evidence type="ECO:0000256" key="3">
    <source>
        <dbReference type="ARBA" id="ARBA00007931"/>
    </source>
</evidence>
<keyword evidence="4 13" id="KW-0645">Protease</keyword>
<dbReference type="CDD" id="cd23081">
    <property type="entry name" value="cpPDZ_EcRseP-like"/>
    <property type="match status" value="1"/>
</dbReference>